<keyword evidence="1" id="KW-1133">Transmembrane helix</keyword>
<reference evidence="2 3" key="1">
    <citation type="submission" date="2014-04" db="EMBL/GenBank/DDBJ databases">
        <authorList>
            <consortium name="DOE Joint Genome Institute"/>
            <person name="Kuo A."/>
            <person name="Kohler A."/>
            <person name="Jargeat P."/>
            <person name="Nagy L.G."/>
            <person name="Floudas D."/>
            <person name="Copeland A."/>
            <person name="Barry K.W."/>
            <person name="Cichocki N."/>
            <person name="Veneault-Fourrey C."/>
            <person name="LaButti K."/>
            <person name="Lindquist E.A."/>
            <person name="Lipzen A."/>
            <person name="Lundell T."/>
            <person name="Morin E."/>
            <person name="Murat C."/>
            <person name="Sun H."/>
            <person name="Tunlid A."/>
            <person name="Henrissat B."/>
            <person name="Grigoriev I.V."/>
            <person name="Hibbett D.S."/>
            <person name="Martin F."/>
            <person name="Nordberg H.P."/>
            <person name="Cantor M.N."/>
            <person name="Hua S.X."/>
        </authorList>
    </citation>
    <scope>NUCLEOTIDE SEQUENCE [LARGE SCALE GENOMIC DNA]</scope>
    <source>
        <strain evidence="2 3">Ve08.2h10</strain>
    </source>
</reference>
<evidence type="ECO:0000313" key="3">
    <source>
        <dbReference type="Proteomes" id="UP000054538"/>
    </source>
</evidence>
<dbReference type="HOGENOM" id="CLU_2321110_0_0_1"/>
<keyword evidence="1" id="KW-0472">Membrane</keyword>
<organism evidence="2 3">
    <name type="scientific">Paxillus rubicundulus Ve08.2h10</name>
    <dbReference type="NCBI Taxonomy" id="930991"/>
    <lineage>
        <taxon>Eukaryota</taxon>
        <taxon>Fungi</taxon>
        <taxon>Dikarya</taxon>
        <taxon>Basidiomycota</taxon>
        <taxon>Agaricomycotina</taxon>
        <taxon>Agaricomycetes</taxon>
        <taxon>Agaricomycetidae</taxon>
        <taxon>Boletales</taxon>
        <taxon>Paxilineae</taxon>
        <taxon>Paxillaceae</taxon>
        <taxon>Paxillus</taxon>
    </lineage>
</organism>
<dbReference type="AlphaFoldDB" id="A0A0D0DZB1"/>
<sequence>MNDIFGFLLSFQFIYPLLVFNPVRSGTFIFTGVVTFTATISVLFFALTVRIPIIPPSGHTCPSLLPNSPRTSSQPRKLTTSMLRYNSTPWLLVHPIYHT</sequence>
<evidence type="ECO:0000313" key="2">
    <source>
        <dbReference type="EMBL" id="KIK92319.1"/>
    </source>
</evidence>
<name>A0A0D0DZB1_9AGAM</name>
<dbReference type="EMBL" id="KN825291">
    <property type="protein sequence ID" value="KIK92319.1"/>
    <property type="molecule type" value="Genomic_DNA"/>
</dbReference>
<evidence type="ECO:0000256" key="1">
    <source>
        <dbReference type="SAM" id="Phobius"/>
    </source>
</evidence>
<keyword evidence="1" id="KW-0812">Transmembrane</keyword>
<gene>
    <name evidence="2" type="ORF">PAXRUDRAFT_830057</name>
</gene>
<keyword evidence="3" id="KW-1185">Reference proteome</keyword>
<feature type="transmembrane region" description="Helical" evidence="1">
    <location>
        <begin position="28"/>
        <end position="49"/>
    </location>
</feature>
<protein>
    <submittedName>
        <fullName evidence="2">Uncharacterized protein</fullName>
    </submittedName>
</protein>
<reference evidence="3" key="2">
    <citation type="submission" date="2015-01" db="EMBL/GenBank/DDBJ databases">
        <title>Evolutionary Origins and Diversification of the Mycorrhizal Mutualists.</title>
        <authorList>
            <consortium name="DOE Joint Genome Institute"/>
            <consortium name="Mycorrhizal Genomics Consortium"/>
            <person name="Kohler A."/>
            <person name="Kuo A."/>
            <person name="Nagy L.G."/>
            <person name="Floudas D."/>
            <person name="Copeland A."/>
            <person name="Barry K.W."/>
            <person name="Cichocki N."/>
            <person name="Veneault-Fourrey C."/>
            <person name="LaButti K."/>
            <person name="Lindquist E.A."/>
            <person name="Lipzen A."/>
            <person name="Lundell T."/>
            <person name="Morin E."/>
            <person name="Murat C."/>
            <person name="Riley R."/>
            <person name="Ohm R."/>
            <person name="Sun H."/>
            <person name="Tunlid A."/>
            <person name="Henrissat B."/>
            <person name="Grigoriev I.V."/>
            <person name="Hibbett D.S."/>
            <person name="Martin F."/>
        </authorList>
    </citation>
    <scope>NUCLEOTIDE SEQUENCE [LARGE SCALE GENOMIC DNA]</scope>
    <source>
        <strain evidence="3">Ve08.2h10</strain>
    </source>
</reference>
<accession>A0A0D0DZB1</accession>
<dbReference type="InParanoid" id="A0A0D0DZB1"/>
<dbReference type="Proteomes" id="UP000054538">
    <property type="component" value="Unassembled WGS sequence"/>
</dbReference>
<proteinExistence type="predicted"/>